<evidence type="ECO:0000313" key="3">
    <source>
        <dbReference type="Proteomes" id="UP000217790"/>
    </source>
</evidence>
<reference evidence="3" key="1">
    <citation type="journal article" date="2017" name="Nat. Ecol. Evol.">
        <title>Genome expansion and lineage-specific genetic innovations in the forest pathogenic fungi Armillaria.</title>
        <authorList>
            <person name="Sipos G."/>
            <person name="Prasanna A.N."/>
            <person name="Walter M.C."/>
            <person name="O'Connor E."/>
            <person name="Balint B."/>
            <person name="Krizsan K."/>
            <person name="Kiss B."/>
            <person name="Hess J."/>
            <person name="Varga T."/>
            <person name="Slot J."/>
            <person name="Riley R."/>
            <person name="Boka B."/>
            <person name="Rigling D."/>
            <person name="Barry K."/>
            <person name="Lee J."/>
            <person name="Mihaltcheva S."/>
            <person name="LaButti K."/>
            <person name="Lipzen A."/>
            <person name="Waldron R."/>
            <person name="Moloney N.M."/>
            <person name="Sperisen C."/>
            <person name="Kredics L."/>
            <person name="Vagvoelgyi C."/>
            <person name="Patrignani A."/>
            <person name="Fitzpatrick D."/>
            <person name="Nagy I."/>
            <person name="Doyle S."/>
            <person name="Anderson J.B."/>
            <person name="Grigoriev I.V."/>
            <person name="Gueldener U."/>
            <person name="Muensterkoetter M."/>
            <person name="Nagy L.G."/>
        </authorList>
    </citation>
    <scope>NUCLEOTIDE SEQUENCE [LARGE SCALE GENOMIC DNA]</scope>
    <source>
        <strain evidence="3">Ar21-2</strain>
    </source>
</reference>
<keyword evidence="1" id="KW-0732">Signal</keyword>
<organism evidence="2 3">
    <name type="scientific">Armillaria gallica</name>
    <name type="common">Bulbous honey fungus</name>
    <name type="synonym">Armillaria bulbosa</name>
    <dbReference type="NCBI Taxonomy" id="47427"/>
    <lineage>
        <taxon>Eukaryota</taxon>
        <taxon>Fungi</taxon>
        <taxon>Dikarya</taxon>
        <taxon>Basidiomycota</taxon>
        <taxon>Agaricomycotina</taxon>
        <taxon>Agaricomycetes</taxon>
        <taxon>Agaricomycetidae</taxon>
        <taxon>Agaricales</taxon>
        <taxon>Marasmiineae</taxon>
        <taxon>Physalacriaceae</taxon>
        <taxon>Armillaria</taxon>
    </lineage>
</organism>
<keyword evidence="3" id="KW-1185">Reference proteome</keyword>
<protein>
    <submittedName>
        <fullName evidence="2">Uncharacterized protein</fullName>
    </submittedName>
</protein>
<evidence type="ECO:0000313" key="2">
    <source>
        <dbReference type="EMBL" id="PBK85976.1"/>
    </source>
</evidence>
<proteinExistence type="predicted"/>
<dbReference type="InParanoid" id="A0A2H3DER7"/>
<accession>A0A2H3DER7</accession>
<dbReference type="EMBL" id="KZ293687">
    <property type="protein sequence ID" value="PBK85976.1"/>
    <property type="molecule type" value="Genomic_DNA"/>
</dbReference>
<dbReference type="Proteomes" id="UP000217790">
    <property type="component" value="Unassembled WGS sequence"/>
</dbReference>
<feature type="signal peptide" evidence="1">
    <location>
        <begin position="1"/>
        <end position="21"/>
    </location>
</feature>
<dbReference type="AlphaFoldDB" id="A0A2H3DER7"/>
<name>A0A2H3DER7_ARMGA</name>
<evidence type="ECO:0000256" key="1">
    <source>
        <dbReference type="SAM" id="SignalP"/>
    </source>
</evidence>
<sequence>MLPGNLKVMTALFSFLSKCLPDGPDRTYKRQIDTSTRLYLTRFSSFAPIKNSSWSLLFDVPMFGDLEGYAEDHAEEGVGEKVGLNELHIRLHRPNGVLMYPPPLFHAFGIDDVDADCHLQRI</sequence>
<gene>
    <name evidence="2" type="ORF">ARMGADRAFT_1035956</name>
</gene>
<feature type="chain" id="PRO_5013904100" evidence="1">
    <location>
        <begin position="22"/>
        <end position="122"/>
    </location>
</feature>